<comment type="similarity">
    <text evidence="2">Belongs to the Asr family.</text>
</comment>
<evidence type="ECO:0000313" key="8">
    <source>
        <dbReference type="Proteomes" id="UP000234412"/>
    </source>
</evidence>
<evidence type="ECO:0000313" key="7">
    <source>
        <dbReference type="EMBL" id="PLM89273.1"/>
    </source>
</evidence>
<comment type="subcellular location">
    <subcellularLocation>
        <location evidence="1">Periplasm</location>
    </subcellularLocation>
</comment>
<organism evidence="7 8">
    <name type="scientific">Klebsiella variicola</name>
    <dbReference type="NCBI Taxonomy" id="244366"/>
    <lineage>
        <taxon>Bacteria</taxon>
        <taxon>Pseudomonadati</taxon>
        <taxon>Pseudomonadota</taxon>
        <taxon>Gammaproteobacteria</taxon>
        <taxon>Enterobacterales</taxon>
        <taxon>Enterobacteriaceae</taxon>
        <taxon>Klebsiella/Raoultella group</taxon>
        <taxon>Klebsiella</taxon>
        <taxon>Klebsiella pneumoniae complex</taxon>
    </lineage>
</organism>
<dbReference type="InterPro" id="IPR023497">
    <property type="entry name" value="Acid_shock"/>
</dbReference>
<sequence>KKHKKVEAKPAAPQKAQAAKKHHKAAAKPVAQKAQAAKKHHKTTKHQAAKPAAQPAA</sequence>
<keyword evidence="4" id="KW-0732">Signal</keyword>
<feature type="non-terminal residue" evidence="7">
    <location>
        <position position="1"/>
    </location>
</feature>
<evidence type="ECO:0000256" key="2">
    <source>
        <dbReference type="ARBA" id="ARBA00007641"/>
    </source>
</evidence>
<keyword evidence="5" id="KW-0574">Periplasm</keyword>
<dbReference type="AlphaFoldDB" id="A0A2N4YS27"/>
<comment type="caution">
    <text evidence="7">The sequence shown here is derived from an EMBL/GenBank/DDBJ whole genome shotgun (WGS) entry which is preliminary data.</text>
</comment>
<feature type="region of interest" description="Disordered" evidence="6">
    <location>
        <begin position="1"/>
        <end position="57"/>
    </location>
</feature>
<name>A0A2N4YS27_KLEVA</name>
<evidence type="ECO:0000256" key="3">
    <source>
        <dbReference type="ARBA" id="ARBA00018482"/>
    </source>
</evidence>
<evidence type="ECO:0000256" key="6">
    <source>
        <dbReference type="SAM" id="MobiDB-lite"/>
    </source>
</evidence>
<evidence type="ECO:0000256" key="4">
    <source>
        <dbReference type="ARBA" id="ARBA00022729"/>
    </source>
</evidence>
<proteinExistence type="inferred from homology"/>
<reference evidence="7 8" key="1">
    <citation type="submission" date="2017-11" db="EMBL/GenBank/DDBJ databases">
        <authorList>
            <person name="Han C.G."/>
        </authorList>
    </citation>
    <scope>NUCLEOTIDE SEQUENCE [LARGE SCALE GENOMIC DNA]</scope>
    <source>
        <strain evidence="7 8">A8</strain>
    </source>
</reference>
<dbReference type="EMBL" id="PIDP01001749">
    <property type="protein sequence ID" value="PLM89273.1"/>
    <property type="molecule type" value="Genomic_DNA"/>
</dbReference>
<feature type="compositionally biased region" description="Basic residues" evidence="6">
    <location>
        <begin position="36"/>
        <end position="48"/>
    </location>
</feature>
<evidence type="ECO:0000256" key="5">
    <source>
        <dbReference type="ARBA" id="ARBA00022764"/>
    </source>
</evidence>
<gene>
    <name evidence="7" type="ORF">CWN47_31205</name>
</gene>
<evidence type="ECO:0000256" key="1">
    <source>
        <dbReference type="ARBA" id="ARBA00004418"/>
    </source>
</evidence>
<dbReference type="Pfam" id="PF06392">
    <property type="entry name" value="Asr"/>
    <property type="match status" value="1"/>
</dbReference>
<reference evidence="7 8" key="2">
    <citation type="submission" date="2018-01" db="EMBL/GenBank/DDBJ databases">
        <title>Genomic study of Klebsiella pneumoniae.</title>
        <authorList>
            <person name="Yang Y."/>
            <person name="Bicalho R."/>
        </authorList>
    </citation>
    <scope>NUCLEOTIDE SEQUENCE [LARGE SCALE GENOMIC DNA]</scope>
    <source>
        <strain evidence="7 8">A8</strain>
    </source>
</reference>
<dbReference type="GO" id="GO:0042597">
    <property type="term" value="C:periplasmic space"/>
    <property type="evidence" value="ECO:0007669"/>
    <property type="project" value="UniProtKB-SubCell"/>
</dbReference>
<protein>
    <recommendedName>
        <fullName evidence="3">Acid shock protein</fullName>
    </recommendedName>
</protein>
<accession>A0A2N4YS27</accession>
<dbReference type="Proteomes" id="UP000234412">
    <property type="component" value="Unassembled WGS sequence"/>
</dbReference>